<evidence type="ECO:0000313" key="1">
    <source>
        <dbReference type="EMBL" id="RNA43596.1"/>
    </source>
</evidence>
<gene>
    <name evidence="1" type="ORF">BpHYR1_030992</name>
</gene>
<accession>A0A3M7T6E0</accession>
<dbReference type="OrthoDB" id="10365528at2759"/>
<keyword evidence="2" id="KW-1185">Reference proteome</keyword>
<reference evidence="1 2" key="1">
    <citation type="journal article" date="2018" name="Sci. Rep.">
        <title>Genomic signatures of local adaptation to the degree of environmental predictability in rotifers.</title>
        <authorList>
            <person name="Franch-Gras L."/>
            <person name="Hahn C."/>
            <person name="Garcia-Roger E.M."/>
            <person name="Carmona M.J."/>
            <person name="Serra M."/>
            <person name="Gomez A."/>
        </authorList>
    </citation>
    <scope>NUCLEOTIDE SEQUENCE [LARGE SCALE GENOMIC DNA]</scope>
    <source>
        <strain evidence="1">HYR1</strain>
    </source>
</reference>
<dbReference type="EMBL" id="REGN01000206">
    <property type="protein sequence ID" value="RNA43596.1"/>
    <property type="molecule type" value="Genomic_DNA"/>
</dbReference>
<protein>
    <recommendedName>
        <fullName evidence="3">RNA-directed DNA polymerase from mobile element jockey-like</fullName>
    </recommendedName>
</protein>
<dbReference type="AlphaFoldDB" id="A0A3M7T6E0"/>
<proteinExistence type="predicted"/>
<evidence type="ECO:0008006" key="3">
    <source>
        <dbReference type="Google" id="ProtNLM"/>
    </source>
</evidence>
<organism evidence="1 2">
    <name type="scientific">Brachionus plicatilis</name>
    <name type="common">Marine rotifer</name>
    <name type="synonym">Brachionus muelleri</name>
    <dbReference type="NCBI Taxonomy" id="10195"/>
    <lineage>
        <taxon>Eukaryota</taxon>
        <taxon>Metazoa</taxon>
        <taxon>Spiralia</taxon>
        <taxon>Gnathifera</taxon>
        <taxon>Rotifera</taxon>
        <taxon>Eurotatoria</taxon>
        <taxon>Monogononta</taxon>
        <taxon>Pseudotrocha</taxon>
        <taxon>Ploima</taxon>
        <taxon>Brachionidae</taxon>
        <taxon>Brachionus</taxon>
    </lineage>
</organism>
<dbReference type="Proteomes" id="UP000276133">
    <property type="component" value="Unassembled WGS sequence"/>
</dbReference>
<comment type="caution">
    <text evidence="1">The sequence shown here is derived from an EMBL/GenBank/DDBJ whole genome shotgun (WGS) entry which is preliminary data.</text>
</comment>
<name>A0A3M7T6E0_BRAPC</name>
<evidence type="ECO:0000313" key="2">
    <source>
        <dbReference type="Proteomes" id="UP000276133"/>
    </source>
</evidence>
<sequence length="166" mass="19585">MRINGSKKDNARLELCGEEIEWVEKIKYLGVWVDGKCYSKEHLRKRRLSKWRAFYLLKQNLDLNSSKMSPQLKSHLFKTYIQTMEGLMIKQMLGLDKRSRTTNLLYALNIEPVCSKIKKLKLNFASRIIGNEYTSKIFRSKEVNEVHINKFIQELRENLGSNEIIT</sequence>